<dbReference type="InterPro" id="IPR050570">
    <property type="entry name" value="Cell_wall_metabolism_enzyme"/>
</dbReference>
<reference evidence="5 6" key="1">
    <citation type="journal article" date="2007" name="Photosyn. Res.">
        <title>Complete nucleotide sequence of the freshwater unicellular cyanobacterium Synechococcus elongatus PCC 6301 chromosome: gene content and organization.</title>
        <authorList>
            <person name="Sugita C."/>
            <person name="Ogata K."/>
            <person name="Shikata M."/>
            <person name="Jikuya H."/>
            <person name="Takano J."/>
            <person name="Furumichi M."/>
            <person name="Kanehisa M."/>
            <person name="Omata T."/>
            <person name="Sugiura M."/>
            <person name="Sugita M."/>
        </authorList>
    </citation>
    <scope>NUCLEOTIDE SEQUENCE [LARGE SCALE GENOMIC DNA]</scope>
    <source>
        <strain evidence="6">ATCC 27144 / PCC 6301 / SAUG 1402/1</strain>
    </source>
</reference>
<feature type="domain" description="M23ase beta-sheet core" evidence="4">
    <location>
        <begin position="205"/>
        <end position="294"/>
    </location>
</feature>
<dbReference type="SUPFAM" id="SSF51261">
    <property type="entry name" value="Duplicated hybrid motif"/>
    <property type="match status" value="1"/>
</dbReference>
<evidence type="ECO:0000256" key="1">
    <source>
        <dbReference type="ARBA" id="ARBA00022729"/>
    </source>
</evidence>
<dbReference type="Gene3D" id="2.70.70.10">
    <property type="entry name" value="Glucose Permease (Domain IIA)"/>
    <property type="match status" value="1"/>
</dbReference>
<organism evidence="5 6">
    <name type="scientific">Synechococcus sp. (strain ATCC 27144 / PCC 6301 / SAUG 1402/1)</name>
    <name type="common">Anacystis nidulans</name>
    <dbReference type="NCBI Taxonomy" id="269084"/>
    <lineage>
        <taxon>Bacteria</taxon>
        <taxon>Bacillati</taxon>
        <taxon>Cyanobacteriota</taxon>
        <taxon>Cyanophyceae</taxon>
        <taxon>Synechococcales</taxon>
        <taxon>Synechococcaceae</taxon>
        <taxon>Synechococcus</taxon>
    </lineage>
</organism>
<dbReference type="PANTHER" id="PTHR21666">
    <property type="entry name" value="PEPTIDASE-RELATED"/>
    <property type="match status" value="1"/>
</dbReference>
<evidence type="ECO:0000256" key="3">
    <source>
        <dbReference type="SAM" id="SignalP"/>
    </source>
</evidence>
<feature type="chain" id="PRO_5002613365" evidence="3">
    <location>
        <begin position="21"/>
        <end position="347"/>
    </location>
</feature>
<dbReference type="CDD" id="cd12797">
    <property type="entry name" value="M23_peptidase"/>
    <property type="match status" value="1"/>
</dbReference>
<dbReference type="GeneID" id="72429161"/>
<dbReference type="RefSeq" id="WP_011243481.1">
    <property type="nucleotide sequence ID" value="NC_006576.1"/>
</dbReference>
<dbReference type="InterPro" id="IPR011055">
    <property type="entry name" value="Dup_hybrid_motif"/>
</dbReference>
<dbReference type="eggNOG" id="COG0739">
    <property type="taxonomic scope" value="Bacteria"/>
</dbReference>
<proteinExistence type="predicted"/>
<accession>A0A0H3K5F0</accession>
<evidence type="ECO:0000259" key="4">
    <source>
        <dbReference type="Pfam" id="PF01551"/>
    </source>
</evidence>
<feature type="signal peptide" evidence="3">
    <location>
        <begin position="1"/>
        <end position="20"/>
    </location>
</feature>
<gene>
    <name evidence="5" type="ordered locus">syc1169_d</name>
</gene>
<evidence type="ECO:0000256" key="2">
    <source>
        <dbReference type="SAM" id="MobiDB-lite"/>
    </source>
</evidence>
<dbReference type="AlphaFoldDB" id="A0A0H3K5F0"/>
<dbReference type="GO" id="GO:0004222">
    <property type="term" value="F:metalloendopeptidase activity"/>
    <property type="evidence" value="ECO:0007669"/>
    <property type="project" value="TreeGrafter"/>
</dbReference>
<dbReference type="PANTHER" id="PTHR21666:SF289">
    <property type="entry name" value="L-ALA--D-GLU ENDOPEPTIDASE"/>
    <property type="match status" value="1"/>
</dbReference>
<evidence type="ECO:0000313" key="5">
    <source>
        <dbReference type="EMBL" id="BAD79359.1"/>
    </source>
</evidence>
<dbReference type="Pfam" id="PF01551">
    <property type="entry name" value="Peptidase_M23"/>
    <property type="match status" value="1"/>
</dbReference>
<feature type="region of interest" description="Disordered" evidence="2">
    <location>
        <begin position="26"/>
        <end position="62"/>
    </location>
</feature>
<feature type="compositionally biased region" description="Polar residues" evidence="2">
    <location>
        <begin position="26"/>
        <end position="37"/>
    </location>
</feature>
<dbReference type="EMBL" id="AP008231">
    <property type="protein sequence ID" value="BAD79359.1"/>
    <property type="molecule type" value="Genomic_DNA"/>
</dbReference>
<protein>
    <submittedName>
        <fullName evidence="5">Probable peptidase</fullName>
    </submittedName>
</protein>
<evidence type="ECO:0000313" key="6">
    <source>
        <dbReference type="Proteomes" id="UP000001175"/>
    </source>
</evidence>
<dbReference type="Proteomes" id="UP000001175">
    <property type="component" value="Chromosome"/>
</dbReference>
<sequence>MNRPLSLTLAALLSTTTVLIGVSAPSGQAQSVSNPTATEALPSLPEDLRLRPSQPSNNDLGEVRLRRDNPEAFPQVDLRARLRSACGNPEFAGALSPRECQQAERNSETAIATGGELQIDPITGEAVPNLGRLQPPSTNPLSVAVSYLGQQLGNTLNVAQYLNRTARPNGIQNNGDRQLLFPLTVRAAISSTFGWRLHPVYGEYRMHTGTDIAAPMGTPVVAAFSGTVAIADFLGGYGLTVVLNHQDPLRETLYGHLSEIFVRPGDRVKQGEVIGRVGMTGTATGPHLHFELREPQGGGWVAVNSDNQLQQALGGIFATLQGSENQTDNQLALLLSKLLQVLEQPQG</sequence>
<keyword evidence="1 3" id="KW-0732">Signal</keyword>
<dbReference type="KEGG" id="syc:syc1169_d"/>
<dbReference type="InterPro" id="IPR016047">
    <property type="entry name" value="M23ase_b-sheet_dom"/>
</dbReference>
<name>A0A0H3K5F0_SYNP6</name>